<dbReference type="RefSeq" id="XP_040713569.1">
    <property type="nucleotide sequence ID" value="XM_040858570.1"/>
</dbReference>
<evidence type="ECO:0000256" key="2">
    <source>
        <dbReference type="SAM" id="Phobius"/>
    </source>
</evidence>
<dbReference type="EMBL" id="MCFJ01000010">
    <property type="protein sequence ID" value="ORY61492.1"/>
    <property type="molecule type" value="Genomic_DNA"/>
</dbReference>
<gene>
    <name evidence="3" type="ORF">BCR38DRAFT_411364</name>
</gene>
<keyword evidence="2" id="KW-1133">Transmembrane helix</keyword>
<evidence type="ECO:0000256" key="1">
    <source>
        <dbReference type="SAM" id="MobiDB-lite"/>
    </source>
</evidence>
<dbReference type="InParanoid" id="A0A1Y2DQB9"/>
<protein>
    <submittedName>
        <fullName evidence="3">Uncharacterized protein</fullName>
    </submittedName>
</protein>
<reference evidence="3 4" key="1">
    <citation type="submission" date="2016-07" db="EMBL/GenBank/DDBJ databases">
        <title>Pervasive Adenine N6-methylation of Active Genes in Fungi.</title>
        <authorList>
            <consortium name="DOE Joint Genome Institute"/>
            <person name="Mondo S.J."/>
            <person name="Dannebaum R.O."/>
            <person name="Kuo R.C."/>
            <person name="Labutti K."/>
            <person name="Haridas S."/>
            <person name="Kuo A."/>
            <person name="Salamov A."/>
            <person name="Ahrendt S.R."/>
            <person name="Lipzen A."/>
            <person name="Sullivan W."/>
            <person name="Andreopoulos W.B."/>
            <person name="Clum A."/>
            <person name="Lindquist E."/>
            <person name="Daum C."/>
            <person name="Ramamoorthy G.K."/>
            <person name="Gryganskyi A."/>
            <person name="Culley D."/>
            <person name="Magnuson J.K."/>
            <person name="James T.Y."/>
            <person name="O'Malley M.A."/>
            <person name="Stajich J.E."/>
            <person name="Spatafora J.W."/>
            <person name="Visel A."/>
            <person name="Grigoriev I.V."/>
        </authorList>
    </citation>
    <scope>NUCLEOTIDE SEQUENCE [LARGE SCALE GENOMIC DNA]</scope>
    <source>
        <strain evidence="3 4">CBS 129021</strain>
    </source>
</reference>
<evidence type="ECO:0000313" key="3">
    <source>
        <dbReference type="EMBL" id="ORY61492.1"/>
    </source>
</evidence>
<sequence length="181" mass="20220">MCVSIQITVQLDEILRYTTLLFYHLPLIPLLVCSCISSVRPFRNNDEVDGRSAGNTSRTPRPAGVESPKDRGVNTFVMMAGHHASRSCRTHHATTCLQVSRQHVASNDRSFQRFNQQGAVVRFSGHDGWNPNSHGRHFMQAAQFGIHTPAVKEFTSHTQASRSPTCGKRARREIAVAIDHM</sequence>
<accession>A0A1Y2DQB9</accession>
<name>A0A1Y2DQB9_9PEZI</name>
<dbReference type="AlphaFoldDB" id="A0A1Y2DQB9"/>
<feature type="transmembrane region" description="Helical" evidence="2">
    <location>
        <begin position="20"/>
        <end position="39"/>
    </location>
</feature>
<keyword evidence="4" id="KW-1185">Reference proteome</keyword>
<keyword evidence="2" id="KW-0472">Membrane</keyword>
<keyword evidence="2" id="KW-0812">Transmembrane</keyword>
<organism evidence="3 4">
    <name type="scientific">Pseudomassariella vexata</name>
    <dbReference type="NCBI Taxonomy" id="1141098"/>
    <lineage>
        <taxon>Eukaryota</taxon>
        <taxon>Fungi</taxon>
        <taxon>Dikarya</taxon>
        <taxon>Ascomycota</taxon>
        <taxon>Pezizomycotina</taxon>
        <taxon>Sordariomycetes</taxon>
        <taxon>Xylariomycetidae</taxon>
        <taxon>Amphisphaeriales</taxon>
        <taxon>Pseudomassariaceae</taxon>
        <taxon>Pseudomassariella</taxon>
    </lineage>
</organism>
<dbReference type="Proteomes" id="UP000193689">
    <property type="component" value="Unassembled WGS sequence"/>
</dbReference>
<dbReference type="GeneID" id="63774782"/>
<proteinExistence type="predicted"/>
<feature type="region of interest" description="Disordered" evidence="1">
    <location>
        <begin position="46"/>
        <end position="71"/>
    </location>
</feature>
<comment type="caution">
    <text evidence="3">The sequence shown here is derived from an EMBL/GenBank/DDBJ whole genome shotgun (WGS) entry which is preliminary data.</text>
</comment>
<evidence type="ECO:0000313" key="4">
    <source>
        <dbReference type="Proteomes" id="UP000193689"/>
    </source>
</evidence>